<dbReference type="InterPro" id="IPR050772">
    <property type="entry name" value="Hydratase-Decarb/MhpD_sf"/>
</dbReference>
<protein>
    <submittedName>
        <fullName evidence="3">4-oxalocrotonate decarboxylase</fullName>
    </submittedName>
</protein>
<dbReference type="Proteomes" id="UP000076321">
    <property type="component" value="Unassembled WGS sequence"/>
</dbReference>
<dbReference type="SUPFAM" id="SSF56529">
    <property type="entry name" value="FAH"/>
    <property type="match status" value="1"/>
</dbReference>
<dbReference type="Proteomes" id="UP000186883">
    <property type="component" value="Unassembled WGS sequence"/>
</dbReference>
<gene>
    <name evidence="4" type="ORF">ATP06_0211850</name>
    <name evidence="3" type="ORF">AVL48_21090</name>
</gene>
<organism evidence="3 5">
    <name type="scientific">Amycolatopsis regifaucium</name>
    <dbReference type="NCBI Taxonomy" id="546365"/>
    <lineage>
        <taxon>Bacteria</taxon>
        <taxon>Bacillati</taxon>
        <taxon>Actinomycetota</taxon>
        <taxon>Actinomycetes</taxon>
        <taxon>Pseudonocardiales</taxon>
        <taxon>Pseudonocardiaceae</taxon>
        <taxon>Amycolatopsis</taxon>
    </lineage>
</organism>
<dbReference type="EMBL" id="LOBU02000012">
    <property type="protein sequence ID" value="OKA08001.1"/>
    <property type="molecule type" value="Genomic_DNA"/>
</dbReference>
<keyword evidence="1" id="KW-0456">Lyase</keyword>
<dbReference type="PANTHER" id="PTHR30143">
    <property type="entry name" value="ACID HYDRATASE"/>
    <property type="match status" value="1"/>
</dbReference>
<dbReference type="GO" id="GO:0005737">
    <property type="term" value="C:cytoplasm"/>
    <property type="evidence" value="ECO:0007669"/>
    <property type="project" value="TreeGrafter"/>
</dbReference>
<dbReference type="PANTHER" id="PTHR30143:SF0">
    <property type="entry name" value="2-KETO-4-PENTENOATE HYDRATASE"/>
    <property type="match status" value="1"/>
</dbReference>
<evidence type="ECO:0000256" key="1">
    <source>
        <dbReference type="ARBA" id="ARBA00023239"/>
    </source>
</evidence>
<feature type="domain" description="Fumarylacetoacetase-like C-terminal" evidence="2">
    <location>
        <begin position="86"/>
        <end position="248"/>
    </location>
</feature>
<evidence type="ECO:0000313" key="5">
    <source>
        <dbReference type="Proteomes" id="UP000076321"/>
    </source>
</evidence>
<evidence type="ECO:0000313" key="4">
    <source>
        <dbReference type="EMBL" id="OKA08001.1"/>
    </source>
</evidence>
<reference evidence="3 5" key="1">
    <citation type="submission" date="2015-12" db="EMBL/GenBank/DDBJ databases">
        <title>Amycolatopsis regifaucium genome sequencing and assembly.</title>
        <authorList>
            <person name="Mayilraj S."/>
        </authorList>
    </citation>
    <scope>NUCLEOTIDE SEQUENCE [LARGE SCALE GENOMIC DNA]</scope>
    <source>
        <strain evidence="3 5">GY080</strain>
    </source>
</reference>
<keyword evidence="6" id="KW-1185">Reference proteome</keyword>
<evidence type="ECO:0000259" key="2">
    <source>
        <dbReference type="Pfam" id="PF01557"/>
    </source>
</evidence>
<dbReference type="Pfam" id="PF01557">
    <property type="entry name" value="FAA_hydrolase"/>
    <property type="match status" value="1"/>
</dbReference>
<accession>A0A154MSC7</accession>
<name>A0A154MSC7_9PSEU</name>
<dbReference type="InterPro" id="IPR036663">
    <property type="entry name" value="Fumarylacetoacetase_C_sf"/>
</dbReference>
<comment type="caution">
    <text evidence="3">The sequence shown here is derived from an EMBL/GenBank/DDBJ whole genome shotgun (WGS) entry which is preliminary data.</text>
</comment>
<evidence type="ECO:0000313" key="6">
    <source>
        <dbReference type="Proteomes" id="UP000186883"/>
    </source>
</evidence>
<reference evidence="4 6" key="2">
    <citation type="submission" date="2016-11" db="EMBL/GenBank/DDBJ databases">
        <title>Genome sequencing of Amycolatopsis regifaucium.</title>
        <authorList>
            <person name="Mayilraj S."/>
            <person name="Kaur N."/>
        </authorList>
    </citation>
    <scope>NUCLEOTIDE SEQUENCE [LARGE SCALE GENOMIC DNA]</scope>
    <source>
        <strain evidence="4 6">GY080</strain>
    </source>
</reference>
<dbReference type="InterPro" id="IPR011234">
    <property type="entry name" value="Fumarylacetoacetase-like_C"/>
</dbReference>
<proteinExistence type="predicted"/>
<dbReference type="RefSeq" id="WP_061985134.1">
    <property type="nucleotide sequence ID" value="NZ_FOPQ01000010.1"/>
</dbReference>
<dbReference type="GO" id="GO:0008684">
    <property type="term" value="F:2-oxopent-4-enoate hydratase activity"/>
    <property type="evidence" value="ECO:0007669"/>
    <property type="project" value="TreeGrafter"/>
</dbReference>
<dbReference type="Gene3D" id="3.90.850.10">
    <property type="entry name" value="Fumarylacetoacetase-like, C-terminal domain"/>
    <property type="match status" value="1"/>
</dbReference>
<evidence type="ECO:0000313" key="3">
    <source>
        <dbReference type="EMBL" id="KZB87172.1"/>
    </source>
</evidence>
<sequence>MSLGVREAAEALLSGEEREPLTDSWPALDVDTAYAIQDEALRLRRARGETVVGVKLGLTSRVMQRRMGIDSPLLAWLTDAMVLPAGVPVPSLIHPRAEPELVFVLGKRLAGPGVTAATAMAAVDRVHGGIEIVDSRYRDYRGKLPDAVADNGFSAYFTLGPVGAEPSALDLSLEAALLEVDGAIVDTATGAAVQGHPAEALALAANILGARGLALEPGWLVLTGGMTDAVDLRPGSRVAAHFSQLGSITLAGS</sequence>
<dbReference type="EMBL" id="LQCI01000003">
    <property type="protein sequence ID" value="KZB87172.1"/>
    <property type="molecule type" value="Genomic_DNA"/>
</dbReference>
<dbReference type="AlphaFoldDB" id="A0A154MSC7"/>